<accession>A0A9D7XSU8</accession>
<dbReference type="Proteomes" id="UP000808337">
    <property type="component" value="Unassembled WGS sequence"/>
</dbReference>
<comment type="caution">
    <text evidence="1">The sequence shown here is derived from an EMBL/GenBank/DDBJ whole genome shotgun (WGS) entry which is preliminary data.</text>
</comment>
<reference evidence="1 2" key="1">
    <citation type="submission" date="2020-10" db="EMBL/GenBank/DDBJ databases">
        <title>Connecting structure to function with the recovery of over 1000 high-quality activated sludge metagenome-assembled genomes encoding full-length rRNA genes using long-read sequencing.</title>
        <authorList>
            <person name="Singleton C.M."/>
            <person name="Petriglieri F."/>
            <person name="Kristensen J.M."/>
            <person name="Kirkegaard R.H."/>
            <person name="Michaelsen T.Y."/>
            <person name="Andersen M.H."/>
            <person name="Karst S.M."/>
            <person name="Dueholm M.S."/>
            <person name="Nielsen P.H."/>
            <person name="Albertsen M."/>
        </authorList>
    </citation>
    <scope>NUCLEOTIDE SEQUENCE [LARGE SCALE GENOMIC DNA]</scope>
    <source>
        <strain evidence="1">Ribe_18-Q3-R11-54_MAXAC.273</strain>
    </source>
</reference>
<name>A0A9D7XSU8_9BACT</name>
<dbReference type="Pfam" id="PF14127">
    <property type="entry name" value="DUF4294"/>
    <property type="match status" value="1"/>
</dbReference>
<sequence length="203" mass="23629">MKHFATLVIILWITLMSSRLYGQAEGYDTTIVHQDGRVMRIRIIGTDTIFVATIPEVVVKAPRVFANDEEYRQYMRYRRYATDVLPYAIQSIKLYRQYQEETEGMKHGKAKKHARLMQKDVKEDFTNPLKDLTRTQGKILVKMIERHLNTPMYDVLKNVRGGFTAAKWQAVGRLYGYDLKAGYTPGEDKILDMILGDFEINIE</sequence>
<dbReference type="EMBL" id="JADKGY010000008">
    <property type="protein sequence ID" value="MBK9982918.1"/>
    <property type="molecule type" value="Genomic_DNA"/>
</dbReference>
<gene>
    <name evidence="1" type="ORF">IPP15_10945</name>
</gene>
<proteinExistence type="predicted"/>
<protein>
    <submittedName>
        <fullName evidence="1">DUF4294 domain-containing protein</fullName>
    </submittedName>
</protein>
<evidence type="ECO:0000313" key="2">
    <source>
        <dbReference type="Proteomes" id="UP000808337"/>
    </source>
</evidence>
<dbReference type="AlphaFoldDB" id="A0A9D7XSU8"/>
<evidence type="ECO:0000313" key="1">
    <source>
        <dbReference type="EMBL" id="MBK9982918.1"/>
    </source>
</evidence>
<organism evidence="1 2">
    <name type="scientific">Candidatus Opimibacter skivensis</name>
    <dbReference type="NCBI Taxonomy" id="2982028"/>
    <lineage>
        <taxon>Bacteria</taxon>
        <taxon>Pseudomonadati</taxon>
        <taxon>Bacteroidota</taxon>
        <taxon>Saprospiria</taxon>
        <taxon>Saprospirales</taxon>
        <taxon>Saprospiraceae</taxon>
        <taxon>Candidatus Opimibacter</taxon>
    </lineage>
</organism>
<dbReference type="InterPro" id="IPR025636">
    <property type="entry name" value="DUF4294"/>
</dbReference>